<evidence type="ECO:0000259" key="8">
    <source>
        <dbReference type="Pfam" id="PF22913"/>
    </source>
</evidence>
<evidence type="ECO:0000256" key="1">
    <source>
        <dbReference type="ARBA" id="ARBA00004240"/>
    </source>
</evidence>
<feature type="compositionally biased region" description="Acidic residues" evidence="5">
    <location>
        <begin position="564"/>
        <end position="577"/>
    </location>
</feature>
<dbReference type="PANTHER" id="PTHR15922:SF2">
    <property type="entry name" value="NBAS SUBUNIT OF NRZ TETHERING COMPLEX"/>
    <property type="match status" value="1"/>
</dbReference>
<dbReference type="InterPro" id="IPR013244">
    <property type="entry name" value="Sec39_domain"/>
</dbReference>
<dbReference type="Proteomes" id="UP001652627">
    <property type="component" value="Chromosome 3"/>
</dbReference>
<dbReference type="Gene3D" id="2.130.10.10">
    <property type="entry name" value="YVTN repeat-like/Quinoprotein amine dehydrogenase"/>
    <property type="match status" value="1"/>
</dbReference>
<dbReference type="PANTHER" id="PTHR15922">
    <property type="entry name" value="NEUROBLASTOMA-AMPLIFIED SEQUENCE"/>
    <property type="match status" value="1"/>
</dbReference>
<dbReference type="InterPro" id="IPR054751">
    <property type="entry name" value="NBAS_C"/>
</dbReference>
<dbReference type="SUPFAM" id="SSF50969">
    <property type="entry name" value="YVTN repeat-like/Quinoprotein amine dehydrogenase"/>
    <property type="match status" value="1"/>
</dbReference>
<dbReference type="GeneID" id="106494750"/>
<evidence type="ECO:0000259" key="6">
    <source>
        <dbReference type="Pfam" id="PF08314"/>
    </source>
</evidence>
<dbReference type="InterPro" id="IPR011044">
    <property type="entry name" value="Quino_amine_DH_bsu"/>
</dbReference>
<feature type="domain" description="Sec39" evidence="6">
    <location>
        <begin position="1137"/>
        <end position="1459"/>
    </location>
</feature>
<evidence type="ECO:0000256" key="3">
    <source>
        <dbReference type="ARBA" id="ARBA00022824"/>
    </source>
</evidence>
<feature type="domain" description="Neuroblastoma-amplified sequence N-terminal" evidence="7">
    <location>
        <begin position="190"/>
        <end position="470"/>
    </location>
</feature>
<keyword evidence="2" id="KW-0813">Transport</keyword>
<evidence type="ECO:0000313" key="10">
    <source>
        <dbReference type="RefSeq" id="XP_067150712.1"/>
    </source>
</evidence>
<evidence type="ECO:0000256" key="4">
    <source>
        <dbReference type="ARBA" id="ARBA00022927"/>
    </source>
</evidence>
<gene>
    <name evidence="10" type="primary">NBAS</name>
</gene>
<organism evidence="9 10">
    <name type="scientific">Apteryx mantelli</name>
    <name type="common">North Island brown kiwi</name>
    <dbReference type="NCBI Taxonomy" id="2696672"/>
    <lineage>
        <taxon>Eukaryota</taxon>
        <taxon>Metazoa</taxon>
        <taxon>Chordata</taxon>
        <taxon>Craniata</taxon>
        <taxon>Vertebrata</taxon>
        <taxon>Euteleostomi</taxon>
        <taxon>Archelosauria</taxon>
        <taxon>Archosauria</taxon>
        <taxon>Dinosauria</taxon>
        <taxon>Saurischia</taxon>
        <taxon>Theropoda</taxon>
        <taxon>Coelurosauria</taxon>
        <taxon>Aves</taxon>
        <taxon>Palaeognathae</taxon>
        <taxon>Apterygiformes</taxon>
        <taxon>Apterygidae</taxon>
        <taxon>Apteryx</taxon>
    </lineage>
</organism>
<protein>
    <submittedName>
        <fullName evidence="10">LOW QUALITY PROTEIN: NBAS subunit of NRZ tethering complex</fullName>
    </submittedName>
</protein>
<feature type="compositionally biased region" description="Low complexity" evidence="5">
    <location>
        <begin position="10"/>
        <end position="54"/>
    </location>
</feature>
<feature type="domain" description="NBAS subunit of NRZ tethering complex C-terminal" evidence="8">
    <location>
        <begin position="2095"/>
        <end position="2219"/>
    </location>
</feature>
<dbReference type="InterPro" id="IPR015943">
    <property type="entry name" value="WD40/YVTN_repeat-like_dom_sf"/>
</dbReference>
<evidence type="ECO:0000259" key="7">
    <source>
        <dbReference type="Pfam" id="PF15492"/>
    </source>
</evidence>
<comment type="subcellular location">
    <subcellularLocation>
        <location evidence="1">Endoplasmic reticulum</location>
    </subcellularLocation>
</comment>
<sequence>MERGKGAGGAAQRPAPAAEAAKGRAQPAALLAAQGPARPGRQQQRPRQGAARAAPSPPFSPSPARLRGLSGLACAGRRSRCGVGWARASMAAAGERGGRGAEAEMAAVSGEEEEEGGEEENILYDLLVNTEWPPETEVQPRGSKKHGASFIITRAITGPALFLLRYIRYSPAKFTLPTGLVRLVNKQISWHLVLASNGKLLAVVQDQCVEIRSAKDDFGSTVGKCQVPKDPNPQWRRVAWSHDCTLLAYAESTGTVRVFDLMGSELLVISPTTGFPGDLSYAIAGLIFLEYKASAQWSAELLVINYRGELRSYLVSVGTNQSFQESHSFSFSSHYGHGVTAVVYHPGHRLLLVGGCETDEDGVSKAAGCGLSAWRVLSGSPHYKLVISYEDDIRTVQRKGLLRIMNLKFYSRRGTEQDGVFKMHLSPDGALLAAIHFSGKLTVWSIPSLRQQGEWDQIDQPGYDEINPDWGLSVEKRKKIKDKESYYPLIDVNWWAENSVILARCSGALTVSSVKTLRNLLGKSCEWFETSPQVTSTHDGGFLSLECEIKLVPKRLRLESRPGDEDEGDDDSDSDDETSAKARYFSYLKQGLYFVTEMERFAPPRKRPRTITKNFRLVSLRSTTPEELYQRKIDNEEYGEALSLAQAYGLDSDLVYQRQWRKSAVNIASIQDYLSKIKKRAWVLHECLERVPENADAAKELLQYGLKGTDLEALVAIGKGEDGGRFILPGEVDTDIPYEEFLSPDEEAETRKEKESRKRQELFLSVNFSKLTLEQKELCRSRLKLLTYLDRLETYEEILGGPHAAEQNYDSEFFKKFRNQNIVLSARTYARESNVRALEILFTFHGSALLPHRQAILSNFPETTSPHEYAFLLPEACYRQGALKILPWNEQKHREEDWCEKAECKMIVEPTLQDEGEFLYEMQPELLKYRTTELSVDLVTDWYLNRAQEIENYAMQVDCALSLVRLGMERNIPGLQMLCDNLITLETVVYETEGDRTLTLKELVEMKDIEKLRLLMKNSSDEKYVKNVYQWMIPFLHRCENQSPGLANSLFKDYLVTLAKEDLTLPLKIFQNSKPACQQKIIPDQDQLMITALECIFSCQRDDQLALCYDILECLPQRGYGTETDIINSLHDEVDELEQILSVSELLEKHGLRKPVSFVKDTKNNLEEAQKLMIRLARHTGRKQPSVSETHWKELLQDMLDMKQKVYTCLHADTCYEIFTESLLCSSSIDNIHLAGQMMHCSIWSVDPLIASKGKPQYRVSYEKSIELVLAAGREYFNSSTSLTDSCMDLARCCLQLIVDCPSAIQEELDLIRALGYLEEFGVKILPLQVRLCSDRLSLIKDCLTQSSTNYKQSAKLLGLANLLRIAGDDQMERKGQVLILLVEQALSFQDYKAASMHCQELMATGYAKSWEVCSQLGQSESYHDLGMRQELMAFALTHCPPSAIETLLGVSSSLQTQILYQAVNYQLLPSEGGENINISGPSSLISKDTEDETTVSSSQSADLLYWTTSKTMKVLSNTTMTTKAMLHAVSDGQWWKRSLTYLRPLHGQEFGDVLKSGSGENAAVEKQGCHPFYESLITEPYVAESEVSYGRYQNNSLESFAEVLLRTEKLTETKSEGKDLLPTTEVLLQLASDALPNDMALSLAYLLALPQVVDANKCFEKQLHSALSLQLASYYYSLQIYARLAPCFKDKCHPLYRADPKELIKMVTKHVTQYGYADWPEEIATLINQLHYYNERLLDFTQAQVLQGLGKGVDVQRFTADGQYKRETILGLAETLEENVYKIAVSLAQRYNVPLWEVYMTHLEFLFTDSGLSTVEIEERAQSLGLFETLKTDPEALYEHMVKYVFPSIEGRDHQRLLYYFTLLENCGCSEFVKHAVKPETHIWLLKNFKAVAPGLSYKKLIDENENPLGILEPILTSQNILSISKLAPKIPKKDDSMLSPSSVYAVWLPKLFWNGDHHLLKKIPETIAEWLHAYDVCSKYFDRLDPGDVITFLDEITFSSKAVTKLPVEARIEVTVKAIEAVKHLSEKSRKKPSENDMEDAENASVAYEESLNHLQQSLAHLETLSHSFITYLKNSKQDILQKYGYLYDLSRSEREKIHDQAVAMCIDGQPLDMIQQLLEVAVGDLGLSPKDIVQCAIKEIVCALSGGGDSSTSVKDPLGVLEGIVSAVHASVEKGEKVVSSDDLLEWLRPFCGDDSLPVKPRIRVLQIMEQAFHLSDEDSKLLMFFRTQAVLRACWPETKVEITDIESEEKRYELFLGLLESSHSPSEFQHLVLLLQAWPPMERSNRSCTDNNPWVKLGTVMLQRCPPEEKEKTGNEILKICRSLYETKHMLPVECIKELCLLLLNQSLLLPSLKLLVESKDQDLHAVALEQITAVAKVDDSNCDAEILSLLLNAKLVVKCISTAFYPHLIDHLLAKQDEGGWDVEEIAKQLKEAGFNVEAGSLLMSHRGTHPALRTFTTALQAIQHWI</sequence>
<keyword evidence="3" id="KW-0256">Endoplasmic reticulum</keyword>
<feature type="domain" description="Sec39" evidence="6">
    <location>
        <begin position="823"/>
        <end position="1103"/>
    </location>
</feature>
<reference evidence="10" key="1">
    <citation type="submission" date="2025-08" db="UniProtKB">
        <authorList>
            <consortium name="RefSeq"/>
        </authorList>
    </citation>
    <scope>IDENTIFICATION</scope>
    <source>
        <tissue evidence="10">Blood</tissue>
    </source>
</reference>
<feature type="region of interest" description="Disordered" evidence="5">
    <location>
        <begin position="1"/>
        <end position="65"/>
    </location>
</feature>
<dbReference type="Pfam" id="PF22913">
    <property type="entry name" value="NBAS_11th"/>
    <property type="match status" value="1"/>
</dbReference>
<evidence type="ECO:0000256" key="5">
    <source>
        <dbReference type="SAM" id="MobiDB-lite"/>
    </source>
</evidence>
<dbReference type="Pfam" id="PF15492">
    <property type="entry name" value="Nbas_N"/>
    <property type="match status" value="1"/>
</dbReference>
<dbReference type="RefSeq" id="XP_067150712.1">
    <property type="nucleotide sequence ID" value="XM_067294611.1"/>
</dbReference>
<proteinExistence type="predicted"/>
<evidence type="ECO:0000256" key="2">
    <source>
        <dbReference type="ARBA" id="ARBA00022448"/>
    </source>
</evidence>
<name>A0ABM4EDD7_9AVES</name>
<dbReference type="Pfam" id="PF08314">
    <property type="entry name" value="Sec39"/>
    <property type="match status" value="2"/>
</dbReference>
<evidence type="ECO:0000313" key="9">
    <source>
        <dbReference type="Proteomes" id="UP001652627"/>
    </source>
</evidence>
<dbReference type="InterPro" id="IPR029145">
    <property type="entry name" value="NBAS_N"/>
</dbReference>
<feature type="region of interest" description="Disordered" evidence="5">
    <location>
        <begin position="558"/>
        <end position="578"/>
    </location>
</feature>
<keyword evidence="9" id="KW-1185">Reference proteome</keyword>
<keyword evidence="4" id="KW-0653">Protein transport</keyword>
<accession>A0ABM4EDD7</accession>